<organism evidence="1">
    <name type="scientific">termite gut metagenome</name>
    <dbReference type="NCBI Taxonomy" id="433724"/>
    <lineage>
        <taxon>unclassified sequences</taxon>
        <taxon>metagenomes</taxon>
        <taxon>organismal metagenomes</taxon>
    </lineage>
</organism>
<comment type="caution">
    <text evidence="1">The sequence shown here is derived from an EMBL/GenBank/DDBJ whole genome shotgun (WGS) entry which is preliminary data.</text>
</comment>
<proteinExistence type="predicted"/>
<name>A0A5J4SES8_9ZZZZ</name>
<dbReference type="AlphaFoldDB" id="A0A5J4SES8"/>
<gene>
    <name evidence="1" type="ORF">EZS27_007744</name>
</gene>
<evidence type="ECO:0000313" key="1">
    <source>
        <dbReference type="EMBL" id="KAA6344654.1"/>
    </source>
</evidence>
<accession>A0A5J4SES8</accession>
<sequence>MPQKKFPITRNNMFFSQEDFNYEISLGMDYIQQDINQNIILYEVDLAATNTNSIYKEAGKDEIRFKVPKEVPCIYEIDDSVLKTYNNTNSTGVYAISGNLTIGIYEQTLRDLKCDIKRGDYIGVVISSDRMIYFTVTNDGKMNTDNQHTYNGTVPYYRTVTCTVITEAEFKGR</sequence>
<reference evidence="1" key="1">
    <citation type="submission" date="2019-03" db="EMBL/GenBank/DDBJ databases">
        <title>Single cell metagenomics reveals metabolic interactions within the superorganism composed of flagellate Streblomastix strix and complex community of Bacteroidetes bacteria on its surface.</title>
        <authorList>
            <person name="Treitli S.C."/>
            <person name="Kolisko M."/>
            <person name="Husnik F."/>
            <person name="Keeling P."/>
            <person name="Hampl V."/>
        </authorList>
    </citation>
    <scope>NUCLEOTIDE SEQUENCE</scope>
    <source>
        <strain evidence="1">STM</strain>
    </source>
</reference>
<dbReference type="EMBL" id="SNRY01000207">
    <property type="protein sequence ID" value="KAA6344654.1"/>
    <property type="molecule type" value="Genomic_DNA"/>
</dbReference>
<protein>
    <submittedName>
        <fullName evidence="1">Uncharacterized protein</fullName>
    </submittedName>
</protein>